<feature type="region of interest" description="Disordered" evidence="2">
    <location>
        <begin position="207"/>
        <end position="237"/>
    </location>
</feature>
<comment type="similarity">
    <text evidence="1">Belongs to the CoA-transferase III family.</text>
</comment>
<evidence type="ECO:0000256" key="2">
    <source>
        <dbReference type="SAM" id="MobiDB-lite"/>
    </source>
</evidence>
<feature type="compositionally biased region" description="Pro residues" evidence="2">
    <location>
        <begin position="216"/>
        <end position="229"/>
    </location>
</feature>
<dbReference type="Proteomes" id="UP001642720">
    <property type="component" value="Unassembled WGS sequence"/>
</dbReference>
<dbReference type="GeneID" id="300574955"/>
<evidence type="ECO:0000313" key="3">
    <source>
        <dbReference type="EMBL" id="TFB05402.1"/>
    </source>
</evidence>
<dbReference type="InterPro" id="IPR003673">
    <property type="entry name" value="CoA-Trfase_fam_III"/>
</dbReference>
<keyword evidence="4" id="KW-1185">Reference proteome</keyword>
<name>A0ABY2HD06_9HYPO</name>
<dbReference type="Gene3D" id="3.40.50.10540">
    <property type="entry name" value="Crotonobetainyl-coa:carnitine coa-transferase, domain 1"/>
    <property type="match status" value="1"/>
</dbReference>
<dbReference type="RefSeq" id="XP_073561603.1">
    <property type="nucleotide sequence ID" value="XM_073700505.1"/>
</dbReference>
<protein>
    <submittedName>
        <fullName evidence="3">Succinate-hydroxymethylglutarate CoA-transferase</fullName>
    </submittedName>
</protein>
<evidence type="ECO:0000313" key="4">
    <source>
        <dbReference type="Proteomes" id="UP001642720"/>
    </source>
</evidence>
<dbReference type="PANTHER" id="PTHR48228:SF4">
    <property type="entry name" value="BLR3030 PROTEIN"/>
    <property type="match status" value="1"/>
</dbReference>
<organism evidence="3 4">
    <name type="scientific">Trichoderma ghanense</name>
    <dbReference type="NCBI Taxonomy" id="65468"/>
    <lineage>
        <taxon>Eukaryota</taxon>
        <taxon>Fungi</taxon>
        <taxon>Dikarya</taxon>
        <taxon>Ascomycota</taxon>
        <taxon>Pezizomycotina</taxon>
        <taxon>Sordariomycetes</taxon>
        <taxon>Hypocreomycetidae</taxon>
        <taxon>Hypocreales</taxon>
        <taxon>Hypocreaceae</taxon>
        <taxon>Trichoderma</taxon>
    </lineage>
</organism>
<accession>A0ABY2HD06</accession>
<comment type="caution">
    <text evidence="3">The sequence shown here is derived from an EMBL/GenBank/DDBJ whole genome shotgun (WGS) entry which is preliminary data.</text>
</comment>
<dbReference type="SUPFAM" id="SSF89796">
    <property type="entry name" value="CoA-transferase family III (CaiB/BaiF)"/>
    <property type="match status" value="2"/>
</dbReference>
<gene>
    <name evidence="3" type="ORF">CCMA1212_003149</name>
</gene>
<evidence type="ECO:0000256" key="1">
    <source>
        <dbReference type="ARBA" id="ARBA00008383"/>
    </source>
</evidence>
<dbReference type="EMBL" id="PPTA01000003">
    <property type="protein sequence ID" value="TFB05402.1"/>
    <property type="molecule type" value="Genomic_DNA"/>
</dbReference>
<dbReference type="Pfam" id="PF02515">
    <property type="entry name" value="CoA_transf_3"/>
    <property type="match status" value="1"/>
</dbReference>
<sequence length="504" mass="53698">MPSNILINRTSFSATDIIKDIWTSLHLPPHALSSIILPDQQPGPATPSSFKIGHLAQSSIALSALAASLVHSSRQSPSTTSPPSSATPIPRVTVPLHHALLEFKSERLYTIDSLPPESSWGTIGGLHATSDGGHVRIHDNFPHHALGTLSLLSLPPTATRQDVAERVLRWKAIDLETAATEHGKLAIYALRSYAEWDAHPQAAATPDNPIILRPLAPSPPKSLPSPPSSSSPSRSSSSGCLAGLRVLEMSRVIAAPVAGRSLAAHGASVLWLTSPSLPSQPPLDRDLSRGKRTIQLDIHNSSDKETLLELLRTCDVFIQSYRPGSLAAYGLSPQDVQRINPHIVYANLSAFGPYGPWAGRRGFDSLVQTCSGINVSEAEHFGAGEPARALPCQALDHAAGYLLATGICAALHRRATQGGSWVVDVSLAGVGKYLRSLGQYPARTGFEGVADVMAQGDVPGEFLEEMETAFGRMVAVRHSAEVEGCEVGWGEMPKPLGSDEARWL</sequence>
<dbReference type="InterPro" id="IPR050509">
    <property type="entry name" value="CoA-transferase_III"/>
</dbReference>
<dbReference type="InterPro" id="IPR023606">
    <property type="entry name" value="CoA-Trfase_III_dom_1_sf"/>
</dbReference>
<reference evidence="3 4" key="1">
    <citation type="submission" date="2018-01" db="EMBL/GenBank/DDBJ databases">
        <title>Genome characterization of the sugarcane-associated fungus Trichoderma ghanense CCMA-1212 and their application in lignocelulose bioconversion.</title>
        <authorList>
            <person name="Steindorff A.S."/>
            <person name="Mendes T.D."/>
            <person name="Vilela E.S.D."/>
            <person name="Rodrigues D.S."/>
            <person name="Formighieri E.F."/>
            <person name="Melo I.S."/>
            <person name="Favaro L.C.L."/>
        </authorList>
    </citation>
    <scope>NUCLEOTIDE SEQUENCE [LARGE SCALE GENOMIC DNA]</scope>
    <source>
        <strain evidence="3 4">CCMA-1212</strain>
    </source>
</reference>
<proteinExistence type="inferred from homology"/>
<dbReference type="PANTHER" id="PTHR48228">
    <property type="entry name" value="SUCCINYL-COA--D-CITRAMALATE COA-TRANSFERASE"/>
    <property type="match status" value="1"/>
</dbReference>